<keyword evidence="1" id="KW-0472">Membrane</keyword>
<protein>
    <recommendedName>
        <fullName evidence="3">GOLD domain-containing protein</fullName>
    </recommendedName>
</protein>
<proteinExistence type="predicted"/>
<evidence type="ECO:0000313" key="4">
    <source>
        <dbReference type="EMBL" id="KJH40878.1"/>
    </source>
</evidence>
<feature type="domain" description="GOLD" evidence="3">
    <location>
        <begin position="32"/>
        <end position="186"/>
    </location>
</feature>
<feature type="transmembrane region" description="Helical" evidence="1">
    <location>
        <begin position="162"/>
        <end position="181"/>
    </location>
</feature>
<gene>
    <name evidence="4" type="ORF">DICVIV_13158</name>
</gene>
<dbReference type="Pfam" id="PF01105">
    <property type="entry name" value="EMP24_GP25L"/>
    <property type="match status" value="1"/>
</dbReference>
<dbReference type="EMBL" id="KN716986">
    <property type="protein sequence ID" value="KJH40878.1"/>
    <property type="molecule type" value="Genomic_DNA"/>
</dbReference>
<evidence type="ECO:0000256" key="2">
    <source>
        <dbReference type="SAM" id="SignalP"/>
    </source>
</evidence>
<keyword evidence="5" id="KW-1185">Reference proteome</keyword>
<accession>A0A0D8X8K6</accession>
<dbReference type="InterPro" id="IPR009038">
    <property type="entry name" value="GOLD_dom"/>
</dbReference>
<reference evidence="4 5" key="1">
    <citation type="submission" date="2013-11" db="EMBL/GenBank/DDBJ databases">
        <title>Draft genome of the bovine lungworm Dictyocaulus viviparus.</title>
        <authorList>
            <person name="Mitreva M."/>
        </authorList>
    </citation>
    <scope>NUCLEOTIDE SEQUENCE [LARGE SCALE GENOMIC DNA]</scope>
    <source>
        <strain evidence="4 5">HannoverDv2000</strain>
    </source>
</reference>
<name>A0A0D8X8K6_DICVI</name>
<sequence>MFVILIIHLLISYSSTLSIRSSFGNESYVDRSITIDLESKMTCLYEPLEKEMVLKLDLSPSIMSRFPMAMRLTSPSGEFSDWAEGNGEASFVHNTVEDGDYEICISTSKPIRVTLNLLFHNPNKLEQMIQQYLEVHNIDKNMQVSVRDEAMQQSSSNYIQTYVIIFCMAVLVVAIVEVILVRRMFHIDNKRIRI</sequence>
<feature type="chain" id="PRO_5002335574" description="GOLD domain-containing protein" evidence="2">
    <location>
        <begin position="17"/>
        <end position="194"/>
    </location>
</feature>
<feature type="signal peptide" evidence="2">
    <location>
        <begin position="1"/>
        <end position="16"/>
    </location>
</feature>
<dbReference type="AlphaFoldDB" id="A0A0D8X8K6"/>
<organism evidence="4 5">
    <name type="scientific">Dictyocaulus viviparus</name>
    <name type="common">Bovine lungworm</name>
    <dbReference type="NCBI Taxonomy" id="29172"/>
    <lineage>
        <taxon>Eukaryota</taxon>
        <taxon>Metazoa</taxon>
        <taxon>Ecdysozoa</taxon>
        <taxon>Nematoda</taxon>
        <taxon>Chromadorea</taxon>
        <taxon>Rhabditida</taxon>
        <taxon>Rhabditina</taxon>
        <taxon>Rhabditomorpha</taxon>
        <taxon>Strongyloidea</taxon>
        <taxon>Metastrongylidae</taxon>
        <taxon>Dictyocaulus</taxon>
    </lineage>
</organism>
<dbReference type="SMART" id="SM01190">
    <property type="entry name" value="EMP24_GP25L"/>
    <property type="match status" value="1"/>
</dbReference>
<reference evidence="5" key="2">
    <citation type="journal article" date="2016" name="Sci. Rep.">
        <title>Dictyocaulus viviparus genome, variome and transcriptome elucidate lungworm biology and support future intervention.</title>
        <authorList>
            <person name="McNulty S.N."/>
            <person name="Strube C."/>
            <person name="Rosa B.A."/>
            <person name="Martin J.C."/>
            <person name="Tyagi R."/>
            <person name="Choi Y.J."/>
            <person name="Wang Q."/>
            <person name="Hallsworth Pepin K."/>
            <person name="Zhang X."/>
            <person name="Ozersky P."/>
            <person name="Wilson R.K."/>
            <person name="Sternberg P.W."/>
            <person name="Gasser R.B."/>
            <person name="Mitreva M."/>
        </authorList>
    </citation>
    <scope>NUCLEOTIDE SEQUENCE [LARGE SCALE GENOMIC DNA]</scope>
    <source>
        <strain evidence="5">HannoverDv2000</strain>
    </source>
</reference>
<dbReference type="Proteomes" id="UP000053766">
    <property type="component" value="Unassembled WGS sequence"/>
</dbReference>
<keyword evidence="2" id="KW-0732">Signal</keyword>
<evidence type="ECO:0000256" key="1">
    <source>
        <dbReference type="SAM" id="Phobius"/>
    </source>
</evidence>
<dbReference type="OrthoDB" id="10037706at2759"/>
<keyword evidence="1" id="KW-1133">Transmembrane helix</keyword>
<keyword evidence="1" id="KW-0812">Transmembrane</keyword>
<evidence type="ECO:0000313" key="5">
    <source>
        <dbReference type="Proteomes" id="UP000053766"/>
    </source>
</evidence>
<evidence type="ECO:0000259" key="3">
    <source>
        <dbReference type="SMART" id="SM01190"/>
    </source>
</evidence>